<dbReference type="Gene3D" id="2.60.120.290">
    <property type="entry name" value="Spermadhesin, CUB domain"/>
    <property type="match status" value="1"/>
</dbReference>
<feature type="domain" description="CUB" evidence="10">
    <location>
        <begin position="84"/>
        <end position="191"/>
    </location>
</feature>
<evidence type="ECO:0000256" key="8">
    <source>
        <dbReference type="RuleBase" id="RU363034"/>
    </source>
</evidence>
<gene>
    <name evidence="12" type="ORF">MNOR_LOCUS381</name>
</gene>
<dbReference type="FunFam" id="2.40.10.10:FF:000015">
    <property type="entry name" value="Atrial natriuretic peptide-converting enzyme"/>
    <property type="match status" value="1"/>
</dbReference>
<dbReference type="SMART" id="SM00020">
    <property type="entry name" value="Tryp_SPc"/>
    <property type="match status" value="1"/>
</dbReference>
<dbReference type="InterPro" id="IPR009003">
    <property type="entry name" value="Peptidase_S1_PA"/>
</dbReference>
<dbReference type="PROSITE" id="PS00135">
    <property type="entry name" value="TRYPSIN_SER"/>
    <property type="match status" value="1"/>
</dbReference>
<feature type="non-terminal residue" evidence="12">
    <location>
        <position position="1"/>
    </location>
</feature>
<dbReference type="Pfam" id="PF00431">
    <property type="entry name" value="CUB"/>
    <property type="match status" value="1"/>
</dbReference>
<proteinExistence type="predicted"/>
<feature type="domain" description="Peptidase S1" evidence="11">
    <location>
        <begin position="221"/>
        <end position="456"/>
    </location>
</feature>
<evidence type="ECO:0000259" key="11">
    <source>
        <dbReference type="PROSITE" id="PS50240"/>
    </source>
</evidence>
<evidence type="ECO:0000313" key="13">
    <source>
        <dbReference type="Proteomes" id="UP001497623"/>
    </source>
</evidence>
<organism evidence="12 13">
    <name type="scientific">Meganyctiphanes norvegica</name>
    <name type="common">Northern krill</name>
    <name type="synonym">Thysanopoda norvegica</name>
    <dbReference type="NCBI Taxonomy" id="48144"/>
    <lineage>
        <taxon>Eukaryota</taxon>
        <taxon>Metazoa</taxon>
        <taxon>Ecdysozoa</taxon>
        <taxon>Arthropoda</taxon>
        <taxon>Crustacea</taxon>
        <taxon>Multicrustacea</taxon>
        <taxon>Malacostraca</taxon>
        <taxon>Eumalacostraca</taxon>
        <taxon>Eucarida</taxon>
        <taxon>Euphausiacea</taxon>
        <taxon>Euphausiidae</taxon>
        <taxon>Meganyctiphanes</taxon>
    </lineage>
</organism>
<keyword evidence="3 8" id="KW-0645">Protease</keyword>
<dbReference type="PROSITE" id="PS50240">
    <property type="entry name" value="TRYPSIN_DOM"/>
    <property type="match status" value="1"/>
</dbReference>
<dbReference type="Proteomes" id="UP001497623">
    <property type="component" value="Unassembled WGS sequence"/>
</dbReference>
<keyword evidence="6" id="KW-1015">Disulfide bond</keyword>
<comment type="caution">
    <text evidence="12">The sequence shown here is derived from an EMBL/GenBank/DDBJ whole genome shotgun (WGS) entry which is preliminary data.</text>
</comment>
<dbReference type="PROSITE" id="PS01180">
    <property type="entry name" value="CUB"/>
    <property type="match status" value="1"/>
</dbReference>
<evidence type="ECO:0000256" key="7">
    <source>
        <dbReference type="PROSITE-ProRule" id="PRU00059"/>
    </source>
</evidence>
<dbReference type="Gene3D" id="2.40.10.10">
    <property type="entry name" value="Trypsin-like serine proteases"/>
    <property type="match status" value="1"/>
</dbReference>
<evidence type="ECO:0000256" key="9">
    <source>
        <dbReference type="SAM" id="SignalP"/>
    </source>
</evidence>
<evidence type="ECO:0008006" key="14">
    <source>
        <dbReference type="Google" id="ProtNLM"/>
    </source>
</evidence>
<protein>
    <recommendedName>
        <fullName evidence="14">Trypsin</fullName>
    </recommendedName>
</protein>
<dbReference type="InterPro" id="IPR033116">
    <property type="entry name" value="TRYPSIN_SER"/>
</dbReference>
<keyword evidence="2" id="KW-0964">Secreted</keyword>
<comment type="subcellular location">
    <subcellularLocation>
        <location evidence="1">Secreted</location>
    </subcellularLocation>
</comment>
<dbReference type="AlphaFoldDB" id="A0AAV2PGK5"/>
<evidence type="ECO:0000256" key="5">
    <source>
        <dbReference type="ARBA" id="ARBA00022825"/>
    </source>
</evidence>
<dbReference type="CDD" id="cd00041">
    <property type="entry name" value="CUB"/>
    <property type="match status" value="1"/>
</dbReference>
<keyword evidence="5 8" id="KW-0720">Serine protease</keyword>
<feature type="chain" id="PRO_5043416151" description="Trypsin" evidence="9">
    <location>
        <begin position="24"/>
        <end position="463"/>
    </location>
</feature>
<keyword evidence="9" id="KW-0732">Signal</keyword>
<accession>A0AAV2PGK5</accession>
<dbReference type="CDD" id="cd00190">
    <property type="entry name" value="Tryp_SPc"/>
    <property type="match status" value="1"/>
</dbReference>
<evidence type="ECO:0000313" key="12">
    <source>
        <dbReference type="EMBL" id="CAL4059096.1"/>
    </source>
</evidence>
<name>A0AAV2PGK5_MEGNR</name>
<evidence type="ECO:0000256" key="2">
    <source>
        <dbReference type="ARBA" id="ARBA00022525"/>
    </source>
</evidence>
<dbReference type="InterPro" id="IPR001314">
    <property type="entry name" value="Peptidase_S1A"/>
</dbReference>
<evidence type="ECO:0000256" key="3">
    <source>
        <dbReference type="ARBA" id="ARBA00022670"/>
    </source>
</evidence>
<dbReference type="GO" id="GO:0006508">
    <property type="term" value="P:proteolysis"/>
    <property type="evidence" value="ECO:0007669"/>
    <property type="project" value="UniProtKB-KW"/>
</dbReference>
<dbReference type="PANTHER" id="PTHR24252:SF7">
    <property type="entry name" value="HYALIN"/>
    <property type="match status" value="1"/>
</dbReference>
<keyword evidence="4 8" id="KW-0378">Hydrolase</keyword>
<dbReference type="GO" id="GO:0005576">
    <property type="term" value="C:extracellular region"/>
    <property type="evidence" value="ECO:0007669"/>
    <property type="project" value="UniProtKB-SubCell"/>
</dbReference>
<evidence type="ECO:0000256" key="1">
    <source>
        <dbReference type="ARBA" id="ARBA00004613"/>
    </source>
</evidence>
<dbReference type="InterPro" id="IPR000859">
    <property type="entry name" value="CUB_dom"/>
</dbReference>
<dbReference type="EMBL" id="CAXKWB010000082">
    <property type="protein sequence ID" value="CAL4059096.1"/>
    <property type="molecule type" value="Genomic_DNA"/>
</dbReference>
<reference evidence="12 13" key="1">
    <citation type="submission" date="2024-05" db="EMBL/GenBank/DDBJ databases">
        <authorList>
            <person name="Wallberg A."/>
        </authorList>
    </citation>
    <scope>NUCLEOTIDE SEQUENCE [LARGE SCALE GENOMIC DNA]</scope>
</reference>
<dbReference type="Pfam" id="PF00089">
    <property type="entry name" value="Trypsin"/>
    <property type="match status" value="1"/>
</dbReference>
<dbReference type="InterPro" id="IPR035914">
    <property type="entry name" value="Sperma_CUB_dom_sf"/>
</dbReference>
<comment type="caution">
    <text evidence="7">Lacks conserved residue(s) required for the propagation of feature annotation.</text>
</comment>
<dbReference type="PROSITE" id="PS00134">
    <property type="entry name" value="TRYPSIN_HIS"/>
    <property type="match status" value="1"/>
</dbReference>
<dbReference type="SUPFAM" id="SSF49854">
    <property type="entry name" value="Spermadhesin, CUB domain"/>
    <property type="match status" value="1"/>
</dbReference>
<dbReference type="PRINTS" id="PR00722">
    <property type="entry name" value="CHYMOTRYPSIN"/>
</dbReference>
<feature type="signal peptide" evidence="9">
    <location>
        <begin position="1"/>
        <end position="23"/>
    </location>
</feature>
<dbReference type="InterPro" id="IPR043504">
    <property type="entry name" value="Peptidase_S1_PA_chymotrypsin"/>
</dbReference>
<evidence type="ECO:0000259" key="10">
    <source>
        <dbReference type="PROSITE" id="PS01180"/>
    </source>
</evidence>
<dbReference type="InterPro" id="IPR001254">
    <property type="entry name" value="Trypsin_dom"/>
</dbReference>
<sequence length="463" mass="48922">SLAHFGNMNTALLLLGVLGTTAALPDGFSTQQPPRNFSIQPRVPQFKLVWDGFSTQQPLRNFSIQPRVPQFKLPAFTPRLELQCKKKWVKHTLAPGDSVCISSPNYPSDYSSKSKCAWSIKSTTAITVTCSNFVLQPPNKKGKCKDRLILDGKKFCGTSLASYSGGTSIKAVFKSNRRKNYSGFKCTATAASGGGGGGGGGCGGGASGSCKCGQANRVSRIVNGVETEVNEYPWQAAMIYKGSTDVFCGGSVICSKHILTAAHCTQAVKDHGLKYQVLVGAHDLTSAAPSQLILNAQKYIQHKNYNSANQDNDIAIIVLENSIDFTSTQIRPVCLPESDADAYDSVTATVSGWGTLSSGGSQPDELQEVDVPTMSNNQCKNSYGSSITANMLCAGYNAGGKDSCQGDSGGPLTYNPGNGYILIGVVSWGNGCALAGYPGVNTRVTEYLSWISSNTGTSTTCPV</sequence>
<dbReference type="InterPro" id="IPR018114">
    <property type="entry name" value="TRYPSIN_HIS"/>
</dbReference>
<keyword evidence="13" id="KW-1185">Reference proteome</keyword>
<evidence type="ECO:0000256" key="6">
    <source>
        <dbReference type="ARBA" id="ARBA00023157"/>
    </source>
</evidence>
<dbReference type="PANTHER" id="PTHR24252">
    <property type="entry name" value="ACROSIN-RELATED"/>
    <property type="match status" value="1"/>
</dbReference>
<dbReference type="GO" id="GO:0004252">
    <property type="term" value="F:serine-type endopeptidase activity"/>
    <property type="evidence" value="ECO:0007669"/>
    <property type="project" value="InterPro"/>
</dbReference>
<dbReference type="SUPFAM" id="SSF50494">
    <property type="entry name" value="Trypsin-like serine proteases"/>
    <property type="match status" value="1"/>
</dbReference>
<evidence type="ECO:0000256" key="4">
    <source>
        <dbReference type="ARBA" id="ARBA00022801"/>
    </source>
</evidence>